<dbReference type="CDD" id="cd24066">
    <property type="entry name" value="ASKHA_NBD_ROK_EcFRK-like"/>
    <property type="match status" value="1"/>
</dbReference>
<evidence type="ECO:0000313" key="1">
    <source>
        <dbReference type="EMBL" id="BBU68220.1"/>
    </source>
</evidence>
<dbReference type="Proteomes" id="UP000463961">
    <property type="component" value="Chromosome"/>
</dbReference>
<dbReference type="InterPro" id="IPR043129">
    <property type="entry name" value="ATPase_NBD"/>
</dbReference>
<dbReference type="AlphaFoldDB" id="A0A7R6QZV2"/>
<keyword evidence="1" id="KW-0418">Kinase</keyword>
<proteinExistence type="predicted"/>
<dbReference type="PANTHER" id="PTHR18964:SF174">
    <property type="entry name" value="D-ALLOSE KINASE-RELATED"/>
    <property type="match status" value="1"/>
</dbReference>
<dbReference type="Gene3D" id="3.30.420.40">
    <property type="match status" value="2"/>
</dbReference>
<organism evidence="1 2">
    <name type="scientific">Fluviibacter phosphoraccumulans</name>
    <dbReference type="NCBI Taxonomy" id="1751046"/>
    <lineage>
        <taxon>Bacteria</taxon>
        <taxon>Pseudomonadati</taxon>
        <taxon>Pseudomonadota</taxon>
        <taxon>Betaproteobacteria</taxon>
        <taxon>Rhodocyclales</taxon>
        <taxon>Fluviibacteraceae</taxon>
        <taxon>Fluviibacter</taxon>
    </lineage>
</organism>
<dbReference type="SUPFAM" id="SSF53067">
    <property type="entry name" value="Actin-like ATPase domain"/>
    <property type="match status" value="1"/>
</dbReference>
<dbReference type="OrthoDB" id="9810372at2"/>
<dbReference type="Pfam" id="PF00480">
    <property type="entry name" value="ROK"/>
    <property type="match status" value="1"/>
</dbReference>
<dbReference type="EMBL" id="AP022345">
    <property type="protein sequence ID" value="BBU68220.1"/>
    <property type="molecule type" value="Genomic_DNA"/>
</dbReference>
<keyword evidence="2" id="KW-1185">Reference proteome</keyword>
<dbReference type="PANTHER" id="PTHR18964">
    <property type="entry name" value="ROK (REPRESSOR, ORF, KINASE) FAMILY"/>
    <property type="match status" value="1"/>
</dbReference>
<dbReference type="GO" id="GO:0004396">
    <property type="term" value="F:hexokinase activity"/>
    <property type="evidence" value="ECO:0007669"/>
    <property type="project" value="TreeGrafter"/>
</dbReference>
<evidence type="ECO:0000313" key="2">
    <source>
        <dbReference type="Proteomes" id="UP000463961"/>
    </source>
</evidence>
<dbReference type="RefSeq" id="WP_162048848.1">
    <property type="nucleotide sequence ID" value="NZ_AP022345.1"/>
</dbReference>
<reference evidence="2" key="1">
    <citation type="submission" date="2020-01" db="EMBL/GenBank/DDBJ databases">
        <title>Phosphoaccumulans saitamaens gen. nov., sp. nov., a polyphosphate accumulating bacterium isolated from surface river water.</title>
        <authorList>
            <person name="Watanabe K."/>
            <person name="Suda W."/>
        </authorList>
    </citation>
    <scope>NUCLEOTIDE SEQUENCE [LARGE SCALE GENOMIC DNA]</scope>
    <source>
        <strain evidence="2">ICHIAU1</strain>
    </source>
</reference>
<dbReference type="InterPro" id="IPR000600">
    <property type="entry name" value="ROK"/>
</dbReference>
<gene>
    <name evidence="1" type="ORF">ICHIAU1_05030</name>
</gene>
<accession>A0A7R6QZV2</accession>
<sequence length="302" mass="31237">MQLGIDLGGTKIEAAVLDAAGSFRFRERIATPQGDYQATLQAIHALVLSAESALHESVTAVGIGHPGSANPLDGRIRNANSTCLNGQTLQTDLQALLVRPVKLANDADCLALSEATDGIAKNDPTVFGVILGTGVGGGWVINGRLLQGPNGLAGEWGHNPLPISFADELPAPACYCGKHGCIEAWLSGPALVADYQKQTPDKSITDVPALVNAATHGNHNAQLALDRHTQRLARALAVIINACDPTTIVLGGGVSQRPGLINDLSTALPAHVFLPAGTPLQTKILLPAFGDSSGVRGAARLF</sequence>
<keyword evidence="1" id="KW-0808">Transferase</keyword>
<protein>
    <submittedName>
        <fullName evidence="1">N-acetylglucosamine kinase</fullName>
    </submittedName>
</protein>
<name>A0A7R6QZV2_9RHOO</name>